<dbReference type="Proteomes" id="UP000516480">
    <property type="component" value="Chromosome 8"/>
</dbReference>
<evidence type="ECO:0000313" key="10">
    <source>
        <dbReference type="Proteomes" id="UP000516480"/>
    </source>
</evidence>
<accession>A0A0Y9WAC1</accession>
<evidence type="ECO:0000313" key="4">
    <source>
        <dbReference type="EMBL" id="SCO59906.1"/>
    </source>
</evidence>
<reference evidence="1 6" key="1">
    <citation type="submission" date="2016-02" db="EMBL/GenBank/DDBJ databases">
        <authorList>
            <consortium name="Pathogen Informatics"/>
        </authorList>
    </citation>
    <scope>NUCLEOTIDE SEQUENCE [LARGE SCALE GENOMIC DNA]</scope>
    <source>
        <strain evidence="1 6">K173</strain>
        <strain evidence="2 10">NK65 ny</strain>
        <strain evidence="3 9">NK65e</strain>
        <strain evidence="5 7">SP11 Antwerpcl1</strain>
        <strain evidence="4 8">SP11 RLL</strain>
    </source>
</reference>
<dbReference type="AlphaFoldDB" id="A0A0Y9WAC1"/>
<evidence type="ECO:0000313" key="3">
    <source>
        <dbReference type="EMBL" id="SCN24773.1"/>
    </source>
</evidence>
<sequence>MVKLHDLNADSYDAKNDCTSLYIGNIFSEIKNEIKNTVIAEDFQNENYIKYDNRELYSINQNNTSNNENKNDKYNDDLMIDDSSKLVSEYPKINIQEYVNFISDKKTEYKKKKKEYVIKYINYRKLKNFHYKDMEYVFKKYSEFLCLEEKCLLCDNYLSFSYLYLNIYLKSKINYHENVHKYKKSNHNLLTFCECLESIEYSVQYTSGKKDNCYIDMIHLFKENAYFSLDIHKNIIIKEFIKNVKFTEFYKYNSLSENYYNTFSIKKKNNMDTKYINVCQYIEKPQLTIDHVKALNTHVEIFTPLFKIHNVNTLLTTVEKKLLIDCLKVTKKIFFCDKIDKLTVIIFCYLSNLYNIVMRLNAEYILCCYSQKHLEYFLYYFFQKNAYPARKMKILAIKIYKNDDEHDEKNDDIDL</sequence>
<dbReference type="EMBL" id="LT614634">
    <property type="protein sequence ID" value="SCN24773.1"/>
    <property type="molecule type" value="Genomic_DNA"/>
</dbReference>
<evidence type="ECO:0000313" key="1">
    <source>
        <dbReference type="EMBL" id="CXI36248.1"/>
    </source>
</evidence>
<dbReference type="EMBL" id="LT608272">
    <property type="protein sequence ID" value="SCO59906.1"/>
    <property type="molecule type" value="Genomic_DNA"/>
</dbReference>
<evidence type="ECO:0000313" key="9">
    <source>
        <dbReference type="Proteomes" id="UP000220214"/>
    </source>
</evidence>
<proteinExistence type="predicted"/>
<dbReference type="Proteomes" id="UP000220214">
    <property type="component" value="Chromosome 8"/>
</dbReference>
<evidence type="ECO:0000313" key="7">
    <source>
        <dbReference type="Proteomes" id="UP000219860"/>
    </source>
</evidence>
<evidence type="ECO:0000313" key="5">
    <source>
        <dbReference type="EMBL" id="SCO61244.1"/>
    </source>
</evidence>
<name>A0A0Y9WAC1_PLABE</name>
<dbReference type="EMBL" id="LT608256">
    <property type="protein sequence ID" value="SCO61244.1"/>
    <property type="molecule type" value="Genomic_DNA"/>
</dbReference>
<organism evidence="1 6">
    <name type="scientific">Plasmodium berghei</name>
    <dbReference type="NCBI Taxonomy" id="5821"/>
    <lineage>
        <taxon>Eukaryota</taxon>
        <taxon>Sar</taxon>
        <taxon>Alveolata</taxon>
        <taxon>Apicomplexa</taxon>
        <taxon>Aconoidasida</taxon>
        <taxon>Haemosporida</taxon>
        <taxon>Plasmodiidae</taxon>
        <taxon>Plasmodium</taxon>
        <taxon>Plasmodium (Vinckeia)</taxon>
    </lineage>
</organism>
<protein>
    <submittedName>
        <fullName evidence="1">Uncharacterized protein</fullName>
    </submittedName>
</protein>
<evidence type="ECO:0000313" key="2">
    <source>
        <dbReference type="EMBL" id="SCM21574.1"/>
    </source>
</evidence>
<dbReference type="Proteomes" id="UP000219860">
    <property type="component" value="Chromosome 8"/>
</dbReference>
<gene>
    <name evidence="1" type="ORF">PBK173_000174600</name>
    <name evidence="3" type="ORF">PBNK65E_000167500</name>
    <name evidence="2" type="ORF">PBNK65NY_000166700</name>
    <name evidence="5" type="ORF">PBSP11A_000166700</name>
    <name evidence="4" type="ORF">PBSP11RLL_000166800</name>
</gene>
<evidence type="ECO:0000313" key="8">
    <source>
        <dbReference type="Proteomes" id="UP000219974"/>
    </source>
</evidence>
<evidence type="ECO:0000313" key="6">
    <source>
        <dbReference type="Proteomes" id="UP000069549"/>
    </source>
</evidence>
<dbReference type="OrthoDB" id="371219at2759"/>
<dbReference type="Proteomes" id="UP000069549">
    <property type="component" value="Chromosome 8"/>
</dbReference>
<dbReference type="EMBL" id="LT160028">
    <property type="protein sequence ID" value="CXI36248.1"/>
    <property type="molecule type" value="Genomic_DNA"/>
</dbReference>
<dbReference type="OMA" id="CYLSNLY"/>
<dbReference type="VEuPathDB" id="PlasmoDB:PBANKA_0831400"/>
<dbReference type="EMBL" id="LT608144">
    <property type="protein sequence ID" value="SCM21574.1"/>
    <property type="molecule type" value="Genomic_DNA"/>
</dbReference>
<dbReference type="Proteomes" id="UP000219974">
    <property type="component" value="Chromosome 8"/>
</dbReference>